<evidence type="ECO:0000256" key="9">
    <source>
        <dbReference type="ARBA" id="ARBA00022990"/>
    </source>
</evidence>
<feature type="compositionally biased region" description="Basic and acidic residues" evidence="11">
    <location>
        <begin position="186"/>
        <end position="196"/>
    </location>
</feature>
<keyword evidence="4" id="KW-0488">Methylation</keyword>
<dbReference type="Gene3D" id="3.40.1000.30">
    <property type="match status" value="1"/>
</dbReference>
<feature type="compositionally biased region" description="Gly residues" evidence="11">
    <location>
        <begin position="253"/>
        <end position="269"/>
    </location>
</feature>
<evidence type="ECO:0000256" key="5">
    <source>
        <dbReference type="ARBA" id="ARBA00022490"/>
    </source>
</evidence>
<dbReference type="AlphaFoldDB" id="A0AAW1PU16"/>
<evidence type="ECO:0000313" key="14">
    <source>
        <dbReference type="EMBL" id="KAK9811865.1"/>
    </source>
</evidence>
<keyword evidence="5" id="KW-0963">Cytoplasm</keyword>
<dbReference type="Pfam" id="PF11566">
    <property type="entry name" value="PI31_Prot_N"/>
    <property type="match status" value="1"/>
</dbReference>
<dbReference type="GO" id="GO:0000502">
    <property type="term" value="C:proteasome complex"/>
    <property type="evidence" value="ECO:0007669"/>
    <property type="project" value="UniProtKB-KW"/>
</dbReference>
<evidence type="ECO:0000256" key="6">
    <source>
        <dbReference type="ARBA" id="ARBA00022553"/>
    </source>
</evidence>
<dbReference type="GO" id="GO:0070628">
    <property type="term" value="F:proteasome binding"/>
    <property type="evidence" value="ECO:0007669"/>
    <property type="project" value="InterPro"/>
</dbReference>
<feature type="region of interest" description="Disordered" evidence="11">
    <location>
        <begin position="155"/>
        <end position="226"/>
    </location>
</feature>
<dbReference type="GO" id="GO:0005783">
    <property type="term" value="C:endoplasmic reticulum"/>
    <property type="evidence" value="ECO:0007669"/>
    <property type="project" value="UniProtKB-SubCell"/>
</dbReference>
<dbReference type="GO" id="GO:0004866">
    <property type="term" value="F:endopeptidase inhibitor activity"/>
    <property type="evidence" value="ECO:0007669"/>
    <property type="project" value="InterPro"/>
</dbReference>
<protein>
    <recommendedName>
        <fullName evidence="16">Proteasome inhibitor PI31 subunit</fullName>
    </recommendedName>
</protein>
<evidence type="ECO:0000256" key="2">
    <source>
        <dbReference type="ARBA" id="ARBA00004496"/>
    </source>
</evidence>
<dbReference type="Pfam" id="PF08577">
    <property type="entry name" value="PI31_Prot_C"/>
    <property type="match status" value="1"/>
</dbReference>
<evidence type="ECO:0000313" key="15">
    <source>
        <dbReference type="Proteomes" id="UP001489004"/>
    </source>
</evidence>
<comment type="caution">
    <text evidence="14">The sequence shown here is derived from an EMBL/GenBank/DDBJ whole genome shotgun (WGS) entry which is preliminary data.</text>
</comment>
<dbReference type="EMBL" id="JALJOR010000009">
    <property type="protein sequence ID" value="KAK9811865.1"/>
    <property type="molecule type" value="Genomic_DNA"/>
</dbReference>
<evidence type="ECO:0000256" key="4">
    <source>
        <dbReference type="ARBA" id="ARBA00022481"/>
    </source>
</evidence>
<evidence type="ECO:0008006" key="16">
    <source>
        <dbReference type="Google" id="ProtNLM"/>
    </source>
</evidence>
<reference evidence="14 15" key="1">
    <citation type="journal article" date="2024" name="Nat. Commun.">
        <title>Phylogenomics reveals the evolutionary origins of lichenization in chlorophyte algae.</title>
        <authorList>
            <person name="Puginier C."/>
            <person name="Libourel C."/>
            <person name="Otte J."/>
            <person name="Skaloud P."/>
            <person name="Haon M."/>
            <person name="Grisel S."/>
            <person name="Petersen M."/>
            <person name="Berrin J.G."/>
            <person name="Delaux P.M."/>
            <person name="Dal Grande F."/>
            <person name="Keller J."/>
        </authorList>
    </citation>
    <scope>NUCLEOTIDE SEQUENCE [LARGE SCALE GENOMIC DNA]</scope>
    <source>
        <strain evidence="14 15">SAG 2043</strain>
    </source>
</reference>
<dbReference type="PANTHER" id="PTHR13266">
    <property type="entry name" value="PROTEASOME INHIBITOR"/>
    <property type="match status" value="1"/>
</dbReference>
<keyword evidence="6" id="KW-0597">Phosphoprotein</keyword>
<comment type="subcellular location">
    <subcellularLocation>
        <location evidence="2">Cytoplasm</location>
    </subcellularLocation>
    <subcellularLocation>
        <location evidence="1">Endoplasmic reticulum</location>
    </subcellularLocation>
</comment>
<keyword evidence="7" id="KW-0256">Endoplasmic reticulum</keyword>
<comment type="similarity">
    <text evidence="3">Belongs to the proteasome inhibitor PI31 family.</text>
</comment>
<dbReference type="GO" id="GO:0043161">
    <property type="term" value="P:proteasome-mediated ubiquitin-dependent protein catabolic process"/>
    <property type="evidence" value="ECO:0007669"/>
    <property type="project" value="InterPro"/>
</dbReference>
<feature type="region of interest" description="Disordered" evidence="11">
    <location>
        <begin position="253"/>
        <end position="315"/>
    </location>
</feature>
<sequence length="315" mass="32823">MSGVSAHVVSALIRAADPQFRSPHDRLAFAVHSYLLADGYKLIAVGRDAEDANGDKTKEVSTAGWNSSDEFAFRYAPAQASGKDHTLLVKALPMGDTLVVHSLKQGQDGQQQEEPKVLDLDTCKYTTDKPGVTEGYKDLDGLVKELTKAFHSQASSAAAGRTAQDSTAAAHQHEDASTSGRGSARSPHEDPLREGPIRTGGPSLGASDVVPPGFRAPGQSPNMGPIPGIPGFGGGGGMHVGPNDPLFGGHPGIRPPGGMGGGPGRGGLPAGARWDPIAPQGLRGFNPDDFQRHDFDPDIQQPGPGRGADYDRMFG</sequence>
<evidence type="ECO:0000256" key="1">
    <source>
        <dbReference type="ARBA" id="ARBA00004240"/>
    </source>
</evidence>
<organism evidence="14 15">
    <name type="scientific">[Myrmecia] bisecta</name>
    <dbReference type="NCBI Taxonomy" id="41462"/>
    <lineage>
        <taxon>Eukaryota</taxon>
        <taxon>Viridiplantae</taxon>
        <taxon>Chlorophyta</taxon>
        <taxon>core chlorophytes</taxon>
        <taxon>Trebouxiophyceae</taxon>
        <taxon>Trebouxiales</taxon>
        <taxon>Trebouxiaceae</taxon>
        <taxon>Myrmecia</taxon>
    </lineage>
</organism>
<evidence type="ECO:0000256" key="7">
    <source>
        <dbReference type="ARBA" id="ARBA00022824"/>
    </source>
</evidence>
<keyword evidence="15" id="KW-1185">Reference proteome</keyword>
<dbReference type="InterPro" id="IPR045128">
    <property type="entry name" value="PI31-like"/>
</dbReference>
<dbReference type="InterPro" id="IPR013886">
    <property type="entry name" value="PI31_Prot_C"/>
</dbReference>
<comment type="function">
    <text evidence="10">Plays an important role in control of proteasome function. Inhibits the hydrolysis of protein and peptide substrates by the 20S proteasome. Also inhibits the activation of the proteasome by the proteasome regulatory proteins PA700 and PA28.</text>
</comment>
<accession>A0AAW1PU16</accession>
<keyword evidence="8" id="KW-0647">Proteasome</keyword>
<dbReference type="InterPro" id="IPR021625">
    <property type="entry name" value="PI31_Prot_N"/>
</dbReference>
<evidence type="ECO:0000256" key="3">
    <source>
        <dbReference type="ARBA" id="ARBA00006405"/>
    </source>
</evidence>
<evidence type="ECO:0000256" key="11">
    <source>
        <dbReference type="SAM" id="MobiDB-lite"/>
    </source>
</evidence>
<proteinExistence type="inferred from homology"/>
<evidence type="ECO:0000259" key="12">
    <source>
        <dbReference type="Pfam" id="PF08577"/>
    </source>
</evidence>
<name>A0AAW1PU16_9CHLO</name>
<evidence type="ECO:0000256" key="10">
    <source>
        <dbReference type="ARBA" id="ARBA00024805"/>
    </source>
</evidence>
<feature type="domain" description="PI31 proteasome regulator C-terminal" evidence="12">
    <location>
        <begin position="205"/>
        <end position="279"/>
    </location>
</feature>
<gene>
    <name evidence="14" type="ORF">WJX72_011458</name>
</gene>
<dbReference type="Proteomes" id="UP001489004">
    <property type="component" value="Unassembled WGS sequence"/>
</dbReference>
<dbReference type="PANTHER" id="PTHR13266:SF1">
    <property type="entry name" value="PROTEASOME INHIBITOR PI31 SUBUNIT"/>
    <property type="match status" value="1"/>
</dbReference>
<evidence type="ECO:0000256" key="8">
    <source>
        <dbReference type="ARBA" id="ARBA00022942"/>
    </source>
</evidence>
<evidence type="ECO:0000259" key="13">
    <source>
        <dbReference type="Pfam" id="PF11566"/>
    </source>
</evidence>
<feature type="domain" description="PI31 proteasome regulator N-terminal" evidence="13">
    <location>
        <begin position="17"/>
        <end position="109"/>
    </location>
</feature>
<keyword evidence="9" id="KW-0007">Acetylation</keyword>